<reference evidence="2 3" key="1">
    <citation type="submission" date="2024-08" db="EMBL/GenBank/DDBJ databases">
        <title>Whole-genome sequencing of halo(alkali)philic microorganisms from hypersaline lakes.</title>
        <authorList>
            <person name="Sorokin D.Y."/>
            <person name="Merkel A.Y."/>
            <person name="Messina E."/>
            <person name="Yakimov M."/>
        </authorList>
    </citation>
    <scope>NUCLEOTIDE SEQUENCE [LARGE SCALE GENOMIC DNA]</scope>
    <source>
        <strain evidence="2 3">AB-hyl4</strain>
    </source>
</reference>
<accession>A0ABV4U4S3</accession>
<evidence type="ECO:0000313" key="2">
    <source>
        <dbReference type="EMBL" id="MFA9478165.1"/>
    </source>
</evidence>
<name>A0ABV4U4S3_9BACT</name>
<comment type="caution">
    <text evidence="2">The sequence shown here is derived from an EMBL/GenBank/DDBJ whole genome shotgun (WGS) entry which is preliminary data.</text>
</comment>
<proteinExistence type="predicted"/>
<dbReference type="RefSeq" id="WP_425345092.1">
    <property type="nucleotide sequence ID" value="NZ_JBGUBD010000004.1"/>
</dbReference>
<protein>
    <submittedName>
        <fullName evidence="2">Uncharacterized protein</fullName>
    </submittedName>
</protein>
<evidence type="ECO:0000313" key="3">
    <source>
        <dbReference type="Proteomes" id="UP001575105"/>
    </source>
</evidence>
<dbReference type="EMBL" id="JBGUBD010000004">
    <property type="protein sequence ID" value="MFA9478165.1"/>
    <property type="molecule type" value="Genomic_DNA"/>
</dbReference>
<sequence>MNRERLIQLLSLTVTVVCLAGAVLLMPTINSQRRDLQLSFDIEVGDRVDARYAVTAAALGSFRGLAVDILWYRAEQLKNEGKFWEAATLAEWITTLQPRFPQVWSFHAWNMAYNISVQTHTPEERWNWVNKGIRLLREEGIPNNPTAIRLYRELGWIFFHKMGQYADDMHWYYKLKLAEEWQEVLGTPTQGADGEQAARNFAPVAYSADRYFQLDRPSLAMREQLRALAEQFPSYADELRDFTRRGLVRFSERAPSLAETMRSNGDRRAAEQLEALVETAGRRMQRATRDPLNLLYDDVPSTRPVVEQLRAIGMDADERTLRRVGRLEMYLMYVPAQTLMEHGGELLGLDEQELQLVGVLMNAEHREGVQALLAYLRARALVRHYHMDPVFMLQLMEDFGPIDWRHPASHGVYWSAMGVDRIRDVRDRSNIDMLNTNRQVIHGLQALMRTGRVSFDPLAGQVDIMPEPAFIPAYEQAMFDAEERSQELGLGSTGTIEHFEAGHENFLLTAIVYSYLYGEADQARYYYDRVRNLYGDNPHNVRSGRYQQTLDDLVVQMLSEDGGQLHQARQFVDSMIINGLTRGLAQGRMDVFNRFLTVARGGYDRYRAERTYANPNAPGPRMGMGLASTFRETFNNTYTNFMQSPRTSLIERSRIYMNTPTALQRETFPYFRNEVYQQAEQAGFDAERAFPPPPEVDDRQLRREREALPDTVERQ</sequence>
<feature type="compositionally biased region" description="Basic and acidic residues" evidence="1">
    <location>
        <begin position="696"/>
        <end position="715"/>
    </location>
</feature>
<organism evidence="2 3">
    <name type="scientific">Natronomicrosphaera hydrolytica</name>
    <dbReference type="NCBI Taxonomy" id="3242702"/>
    <lineage>
        <taxon>Bacteria</taxon>
        <taxon>Pseudomonadati</taxon>
        <taxon>Planctomycetota</taxon>
        <taxon>Phycisphaerae</taxon>
        <taxon>Phycisphaerales</taxon>
        <taxon>Phycisphaeraceae</taxon>
        <taxon>Natronomicrosphaera</taxon>
    </lineage>
</organism>
<gene>
    <name evidence="2" type="ORF">ACERK3_07635</name>
</gene>
<evidence type="ECO:0000256" key="1">
    <source>
        <dbReference type="SAM" id="MobiDB-lite"/>
    </source>
</evidence>
<dbReference type="Proteomes" id="UP001575105">
    <property type="component" value="Unassembled WGS sequence"/>
</dbReference>
<feature type="region of interest" description="Disordered" evidence="1">
    <location>
        <begin position="682"/>
        <end position="715"/>
    </location>
</feature>
<keyword evidence="3" id="KW-1185">Reference proteome</keyword>